<dbReference type="AlphaFoldDB" id="A0A543G638"/>
<dbReference type="RefSeq" id="WP_089079600.1">
    <property type="nucleotide sequence ID" value="NZ_VFPJ01000001.1"/>
</dbReference>
<dbReference type="NCBIfam" id="TIGR04498">
    <property type="entry name" value="AbiV_defense"/>
    <property type="match status" value="1"/>
</dbReference>
<reference evidence="1 2" key="1">
    <citation type="submission" date="2019-06" db="EMBL/GenBank/DDBJ databases">
        <title>Genomic Encyclopedia of Archaeal and Bacterial Type Strains, Phase II (KMG-II): from individual species to whole genera.</title>
        <authorList>
            <person name="Goeker M."/>
        </authorList>
    </citation>
    <scope>NUCLEOTIDE SEQUENCE [LARGE SCALE GENOMIC DNA]</scope>
    <source>
        <strain evidence="1 2">DSM 24789</strain>
    </source>
</reference>
<sequence>MDRADYSEIYTNANNLINSAIKVAEINNFGTAISLLVLGLEELIKYQVVLYNTADEKSFTDVEFDKVFKDHKSKHNLLMEFADSLTDEFSLGFQSYVLNSATNQELTEQDKLIKQNRFKEFGAFLNNMYSENNLTQQELKEFAKWLNDANKIKNEGFYVGLSGNKWSFPKKFNFDDYSKVLKFVMLVKNHTEVKKSLDLTEDEFIDFLNGAM</sequence>
<proteinExistence type="predicted"/>
<dbReference type="InterPro" id="IPR027417">
    <property type="entry name" value="P-loop_NTPase"/>
</dbReference>
<comment type="caution">
    <text evidence="1">The sequence shown here is derived from an EMBL/GenBank/DDBJ whole genome shotgun (WGS) entry which is preliminary data.</text>
</comment>
<dbReference type="EMBL" id="VFPJ01000001">
    <property type="protein sequence ID" value="TQM41525.1"/>
    <property type="molecule type" value="Genomic_DNA"/>
</dbReference>
<gene>
    <name evidence="1" type="ORF">BC670_2502</name>
</gene>
<evidence type="ECO:0000313" key="1">
    <source>
        <dbReference type="EMBL" id="TQM41525.1"/>
    </source>
</evidence>
<organism evidence="1 2">
    <name type="scientific">Flavobacterium branchiophilum</name>
    <dbReference type="NCBI Taxonomy" id="55197"/>
    <lineage>
        <taxon>Bacteria</taxon>
        <taxon>Pseudomonadati</taxon>
        <taxon>Bacteroidota</taxon>
        <taxon>Flavobacteriia</taxon>
        <taxon>Flavobacteriales</taxon>
        <taxon>Flavobacteriaceae</taxon>
        <taxon>Flavobacterium</taxon>
    </lineage>
</organism>
<evidence type="ECO:0000313" key="2">
    <source>
        <dbReference type="Proteomes" id="UP000320773"/>
    </source>
</evidence>
<dbReference type="Proteomes" id="UP000320773">
    <property type="component" value="Unassembled WGS sequence"/>
</dbReference>
<name>A0A543G638_9FLAO</name>
<dbReference type="Gene3D" id="3.40.50.300">
    <property type="entry name" value="P-loop containing nucleotide triphosphate hydrolases"/>
    <property type="match status" value="1"/>
</dbReference>
<accession>A0A543G638</accession>
<dbReference type="InterPro" id="IPR030987">
    <property type="entry name" value="AbiV"/>
</dbReference>
<dbReference type="Pfam" id="PF18728">
    <property type="entry name" value="HEPN_AbiV"/>
    <property type="match status" value="1"/>
</dbReference>
<protein>
    <submittedName>
        <fullName evidence="1">AbiV family abortive infection protein</fullName>
    </submittedName>
</protein>